<accession>A0AAV7NIR8</accession>
<proteinExistence type="predicted"/>
<name>A0AAV7NIR8_PLEWA</name>
<evidence type="ECO:0000313" key="1">
    <source>
        <dbReference type="EMBL" id="KAJ1115932.1"/>
    </source>
</evidence>
<comment type="caution">
    <text evidence="1">The sequence shown here is derived from an EMBL/GenBank/DDBJ whole genome shotgun (WGS) entry which is preliminary data.</text>
</comment>
<sequence length="115" mass="13015">IILLHSLGPIGLKTYNKMPKCSASGDICVFGAAMQDPDRDFAPKVCIGIVRYTFFQQKQEKEESVDDYVADLKKLAIDCRFGAIHDDLIRDKLVMHCNNQSIQERLWINGDSPLE</sequence>
<dbReference type="PANTHER" id="PTHR33198:SF20">
    <property type="entry name" value="RETROTRANSPOSON GAG DOMAIN-CONTAINING PROTEIN"/>
    <property type="match status" value="1"/>
</dbReference>
<feature type="non-terminal residue" evidence="1">
    <location>
        <position position="1"/>
    </location>
</feature>
<evidence type="ECO:0000313" key="2">
    <source>
        <dbReference type="Proteomes" id="UP001066276"/>
    </source>
</evidence>
<dbReference type="PANTHER" id="PTHR33198">
    <property type="entry name" value="ANK_REP_REGION DOMAIN-CONTAINING PROTEIN-RELATED"/>
    <property type="match status" value="1"/>
</dbReference>
<dbReference type="AlphaFoldDB" id="A0AAV7NIR8"/>
<gene>
    <name evidence="1" type="ORF">NDU88_004152</name>
</gene>
<organism evidence="1 2">
    <name type="scientific">Pleurodeles waltl</name>
    <name type="common">Iberian ribbed newt</name>
    <dbReference type="NCBI Taxonomy" id="8319"/>
    <lineage>
        <taxon>Eukaryota</taxon>
        <taxon>Metazoa</taxon>
        <taxon>Chordata</taxon>
        <taxon>Craniata</taxon>
        <taxon>Vertebrata</taxon>
        <taxon>Euteleostomi</taxon>
        <taxon>Amphibia</taxon>
        <taxon>Batrachia</taxon>
        <taxon>Caudata</taxon>
        <taxon>Salamandroidea</taxon>
        <taxon>Salamandridae</taxon>
        <taxon>Pleurodelinae</taxon>
        <taxon>Pleurodeles</taxon>
    </lineage>
</organism>
<reference evidence="1" key="1">
    <citation type="journal article" date="2022" name="bioRxiv">
        <title>Sequencing and chromosome-scale assembly of the giantPleurodeles waltlgenome.</title>
        <authorList>
            <person name="Brown T."/>
            <person name="Elewa A."/>
            <person name="Iarovenko S."/>
            <person name="Subramanian E."/>
            <person name="Araus A.J."/>
            <person name="Petzold A."/>
            <person name="Susuki M."/>
            <person name="Suzuki K.-i.T."/>
            <person name="Hayashi T."/>
            <person name="Toyoda A."/>
            <person name="Oliveira C."/>
            <person name="Osipova E."/>
            <person name="Leigh N.D."/>
            <person name="Simon A."/>
            <person name="Yun M.H."/>
        </authorList>
    </citation>
    <scope>NUCLEOTIDE SEQUENCE</scope>
    <source>
        <strain evidence="1">20211129_DDA</strain>
        <tissue evidence="1">Liver</tissue>
    </source>
</reference>
<dbReference type="Proteomes" id="UP001066276">
    <property type="component" value="Chromosome 8"/>
</dbReference>
<dbReference type="EMBL" id="JANPWB010000012">
    <property type="protein sequence ID" value="KAJ1115932.1"/>
    <property type="molecule type" value="Genomic_DNA"/>
</dbReference>
<keyword evidence="2" id="KW-1185">Reference proteome</keyword>
<protein>
    <submittedName>
        <fullName evidence="1">Uncharacterized protein</fullName>
    </submittedName>
</protein>
<feature type="non-terminal residue" evidence="1">
    <location>
        <position position="115"/>
    </location>
</feature>